<keyword evidence="3 5" id="KW-0663">Pyridoxal phosphate</keyword>
<dbReference type="PRINTS" id="PR01179">
    <property type="entry name" value="ODADCRBXLASE"/>
</dbReference>
<dbReference type="InterPro" id="IPR000183">
    <property type="entry name" value="Orn/DAP/Arg_de-COase"/>
</dbReference>
<dbReference type="Gene3D" id="2.40.37.10">
    <property type="entry name" value="Lyase, Ornithine Decarboxylase, Chain A, domain 1"/>
    <property type="match status" value="1"/>
</dbReference>
<proteinExistence type="inferred from homology"/>
<gene>
    <name evidence="8" type="primary">LOC100900427</name>
</gene>
<dbReference type="InterPro" id="IPR029066">
    <property type="entry name" value="PLP-binding_barrel"/>
</dbReference>
<dbReference type="Proteomes" id="UP000694867">
    <property type="component" value="Unplaced"/>
</dbReference>
<comment type="cofactor">
    <cofactor evidence="1 5">
        <name>pyridoxal 5'-phosphate</name>
        <dbReference type="ChEBI" id="CHEBI:597326"/>
    </cofactor>
</comment>
<dbReference type="GO" id="GO:0005737">
    <property type="term" value="C:cytoplasm"/>
    <property type="evidence" value="ECO:0007669"/>
    <property type="project" value="TreeGrafter"/>
</dbReference>
<keyword evidence="7" id="KW-1185">Reference proteome</keyword>
<evidence type="ECO:0000256" key="1">
    <source>
        <dbReference type="ARBA" id="ARBA00001933"/>
    </source>
</evidence>
<accession>A0AAJ6W113</accession>
<dbReference type="Gene3D" id="3.20.20.10">
    <property type="entry name" value="Alanine racemase"/>
    <property type="match status" value="1"/>
</dbReference>
<evidence type="ECO:0000313" key="8">
    <source>
        <dbReference type="RefSeq" id="XP_003748398.1"/>
    </source>
</evidence>
<dbReference type="PRINTS" id="PR01182">
    <property type="entry name" value="ORNDCRBXLASE"/>
</dbReference>
<evidence type="ECO:0000256" key="4">
    <source>
        <dbReference type="ARBA" id="ARBA00023239"/>
    </source>
</evidence>
<dbReference type="RefSeq" id="XP_003748398.1">
    <property type="nucleotide sequence ID" value="XM_003748350.1"/>
</dbReference>
<feature type="modified residue" description="N6-(pyridoxal phosphate)lysine" evidence="5">
    <location>
        <position position="64"/>
    </location>
</feature>
<dbReference type="GO" id="GO:0033387">
    <property type="term" value="P:putrescine biosynthetic process from arginine, via ornithine"/>
    <property type="evidence" value="ECO:0007669"/>
    <property type="project" value="TreeGrafter"/>
</dbReference>
<dbReference type="PANTHER" id="PTHR11482">
    <property type="entry name" value="ARGININE/DIAMINOPIMELATE/ORNITHINE DECARBOXYLASE"/>
    <property type="match status" value="1"/>
</dbReference>
<dbReference type="AlphaFoldDB" id="A0AAJ6W113"/>
<reference evidence="8" key="1">
    <citation type="submission" date="2025-08" db="UniProtKB">
        <authorList>
            <consortium name="RefSeq"/>
        </authorList>
    </citation>
    <scope>IDENTIFICATION</scope>
</reference>
<dbReference type="SUPFAM" id="SSF51419">
    <property type="entry name" value="PLP-binding barrel"/>
    <property type="match status" value="1"/>
</dbReference>
<evidence type="ECO:0000256" key="5">
    <source>
        <dbReference type="PIRSR" id="PIRSR600183-50"/>
    </source>
</evidence>
<dbReference type="GeneID" id="100900427"/>
<name>A0AAJ6W113_9ACAR</name>
<evidence type="ECO:0000256" key="2">
    <source>
        <dbReference type="ARBA" id="ARBA00008872"/>
    </source>
</evidence>
<evidence type="ECO:0000256" key="3">
    <source>
        <dbReference type="ARBA" id="ARBA00022898"/>
    </source>
</evidence>
<dbReference type="PANTHER" id="PTHR11482:SF6">
    <property type="entry name" value="ORNITHINE DECARBOXYLASE 1-RELATED"/>
    <property type="match status" value="1"/>
</dbReference>
<dbReference type="Pfam" id="PF02784">
    <property type="entry name" value="Orn_Arg_deC_N"/>
    <property type="match status" value="1"/>
</dbReference>
<feature type="domain" description="Orn/DAP/Arg decarboxylase 2 N-terminal" evidence="6">
    <location>
        <begin position="41"/>
        <end position="277"/>
    </location>
</feature>
<dbReference type="SUPFAM" id="SSF50621">
    <property type="entry name" value="Alanine racemase C-terminal domain-like"/>
    <property type="match status" value="1"/>
</dbReference>
<evidence type="ECO:0000259" key="6">
    <source>
        <dbReference type="Pfam" id="PF02784"/>
    </source>
</evidence>
<sequence>MTATDVDPWESSTLADCRKLATEMIGRQTQFDEAFFICDLHDVEYKCRLWRQSMPGIVPYYAVKSNPDPLLCRVLFTNGVKFDCSNQREIKFVLENVPGAKGSDMVISNTAKCVKDIAFSFEIGATLMTVDSVEELVKIVPFRERARILIRLQSSERTSEITFNRKFGADNDTILKILIKCKELDLNVVGTHFHVGLGFVSPLIYDESIELSRAVFDIAKEMGFTMNILNIGGSFPGGVRRRKQFSEVAAVVQRSLERNFPTGCGVTVIAEPGQFFSTSAWILCTKVVAVKDTSIDKTHNPGAASDLRARLSRMQRRHLKLNKLGESHSQEEVADAAVGGIVAKEHHVVLARNVFLNESRSNVIPRAALPYLDLHFYRVGKDEEIPDIGDGGTDSKTVLWGATCNPIDHILEWGHLVDFKCNEWILIDNMGTYSRAFQCGFNGFGIPPVHYIGHGARKEA</sequence>
<dbReference type="InterPro" id="IPR022644">
    <property type="entry name" value="De-COase2_N"/>
</dbReference>
<dbReference type="GO" id="GO:0004586">
    <property type="term" value="F:ornithine decarboxylase activity"/>
    <property type="evidence" value="ECO:0007669"/>
    <property type="project" value="TreeGrafter"/>
</dbReference>
<dbReference type="KEGG" id="goe:100900427"/>
<comment type="similarity">
    <text evidence="2">Belongs to the Orn/Lys/Arg decarboxylase class-II family.</text>
</comment>
<protein>
    <submittedName>
        <fullName evidence="8">Ornithine decarboxylase</fullName>
    </submittedName>
</protein>
<dbReference type="FunFam" id="3.20.20.10:FF:000008">
    <property type="entry name" value="Ornithine decarboxylase"/>
    <property type="match status" value="1"/>
</dbReference>
<dbReference type="InterPro" id="IPR009006">
    <property type="entry name" value="Ala_racemase/Decarboxylase_C"/>
</dbReference>
<evidence type="ECO:0000313" key="7">
    <source>
        <dbReference type="Proteomes" id="UP000694867"/>
    </source>
</evidence>
<feature type="active site" description="Proton donor" evidence="5">
    <location>
        <position position="404"/>
    </location>
</feature>
<dbReference type="InterPro" id="IPR002433">
    <property type="entry name" value="Orn_de-COase"/>
</dbReference>
<organism evidence="7 8">
    <name type="scientific">Galendromus occidentalis</name>
    <name type="common">western predatory mite</name>
    <dbReference type="NCBI Taxonomy" id="34638"/>
    <lineage>
        <taxon>Eukaryota</taxon>
        <taxon>Metazoa</taxon>
        <taxon>Ecdysozoa</taxon>
        <taxon>Arthropoda</taxon>
        <taxon>Chelicerata</taxon>
        <taxon>Arachnida</taxon>
        <taxon>Acari</taxon>
        <taxon>Parasitiformes</taxon>
        <taxon>Mesostigmata</taxon>
        <taxon>Gamasina</taxon>
        <taxon>Phytoseioidea</taxon>
        <taxon>Phytoseiidae</taxon>
        <taxon>Typhlodrominae</taxon>
        <taxon>Galendromus</taxon>
    </lineage>
</organism>
<keyword evidence="4" id="KW-0456">Lyase</keyword>